<gene>
    <name evidence="8" type="ORF">LIER_12801</name>
</gene>
<comment type="caution">
    <text evidence="8">The sequence shown here is derived from an EMBL/GenBank/DDBJ whole genome shotgun (WGS) entry which is preliminary data.</text>
</comment>
<proteinExistence type="predicted"/>
<dbReference type="Pfam" id="PF02362">
    <property type="entry name" value="B3"/>
    <property type="match status" value="3"/>
</dbReference>
<keyword evidence="3" id="KW-0238">DNA-binding</keyword>
<evidence type="ECO:0000256" key="5">
    <source>
        <dbReference type="ARBA" id="ARBA00023242"/>
    </source>
</evidence>
<dbReference type="AlphaFoldDB" id="A0AAV3PTB0"/>
<feature type="compositionally biased region" description="Basic and acidic residues" evidence="6">
    <location>
        <begin position="172"/>
        <end position="185"/>
    </location>
</feature>
<evidence type="ECO:0000256" key="1">
    <source>
        <dbReference type="ARBA" id="ARBA00004123"/>
    </source>
</evidence>
<reference evidence="8 9" key="1">
    <citation type="submission" date="2024-01" db="EMBL/GenBank/DDBJ databases">
        <title>The complete chloroplast genome sequence of Lithospermum erythrorhizon: insights into the phylogenetic relationship among Boraginaceae species and the maternal lineages of purple gromwells.</title>
        <authorList>
            <person name="Okada T."/>
            <person name="Watanabe K."/>
        </authorList>
    </citation>
    <scope>NUCLEOTIDE SEQUENCE [LARGE SCALE GENOMIC DNA]</scope>
</reference>
<evidence type="ECO:0000256" key="4">
    <source>
        <dbReference type="ARBA" id="ARBA00023163"/>
    </source>
</evidence>
<feature type="compositionally biased region" description="Polar residues" evidence="6">
    <location>
        <begin position="210"/>
        <end position="225"/>
    </location>
</feature>
<dbReference type="Gene3D" id="2.40.330.10">
    <property type="entry name" value="DNA-binding pseudobarrel domain"/>
    <property type="match status" value="3"/>
</dbReference>
<dbReference type="InterPro" id="IPR050655">
    <property type="entry name" value="Plant_B3_domain"/>
</dbReference>
<name>A0AAV3PTB0_LITER</name>
<dbReference type="EMBL" id="BAABME010002513">
    <property type="protein sequence ID" value="GAA0154964.1"/>
    <property type="molecule type" value="Genomic_DNA"/>
</dbReference>
<feature type="region of interest" description="Disordered" evidence="6">
    <location>
        <begin position="204"/>
        <end position="229"/>
    </location>
</feature>
<keyword evidence="2" id="KW-0805">Transcription regulation</keyword>
<feature type="region of interest" description="Disordered" evidence="6">
    <location>
        <begin position="122"/>
        <end position="142"/>
    </location>
</feature>
<evidence type="ECO:0000256" key="6">
    <source>
        <dbReference type="SAM" id="MobiDB-lite"/>
    </source>
</evidence>
<accession>A0AAV3PTB0</accession>
<protein>
    <recommendedName>
        <fullName evidence="7">TF-B3 domain-containing protein</fullName>
    </recommendedName>
</protein>
<feature type="domain" description="TF-B3" evidence="7">
    <location>
        <begin position="351"/>
        <end position="446"/>
    </location>
</feature>
<evidence type="ECO:0000313" key="8">
    <source>
        <dbReference type="EMBL" id="GAA0154964.1"/>
    </source>
</evidence>
<dbReference type="PROSITE" id="PS50863">
    <property type="entry name" value="B3"/>
    <property type="match status" value="3"/>
</dbReference>
<evidence type="ECO:0000313" key="9">
    <source>
        <dbReference type="Proteomes" id="UP001454036"/>
    </source>
</evidence>
<feature type="region of interest" description="Disordered" evidence="6">
    <location>
        <begin position="165"/>
        <end position="191"/>
    </location>
</feature>
<dbReference type="InterPro" id="IPR003340">
    <property type="entry name" value="B3_DNA-bd"/>
</dbReference>
<dbReference type="PANTHER" id="PTHR31920:SF37">
    <property type="entry name" value="B3 DOMAIN-CONTAINING TRANSCRIPTION FACTOR VRN1"/>
    <property type="match status" value="1"/>
</dbReference>
<feature type="compositionally biased region" description="Basic residues" evidence="6">
    <location>
        <begin position="288"/>
        <end position="301"/>
    </location>
</feature>
<dbReference type="Proteomes" id="UP001454036">
    <property type="component" value="Unassembled WGS sequence"/>
</dbReference>
<keyword evidence="9" id="KW-1185">Reference proteome</keyword>
<dbReference type="PANTHER" id="PTHR31920">
    <property type="entry name" value="B3 DOMAIN-CONTAINING"/>
    <property type="match status" value="1"/>
</dbReference>
<dbReference type="SUPFAM" id="SSF101936">
    <property type="entry name" value="DNA-binding pseudobarrel domain"/>
    <property type="match status" value="3"/>
</dbReference>
<comment type="subcellular location">
    <subcellularLocation>
        <location evidence="1">Nucleus</location>
    </subcellularLocation>
</comment>
<feature type="domain" description="TF-B3" evidence="7">
    <location>
        <begin position="7"/>
        <end position="101"/>
    </location>
</feature>
<sequence>MPPSMSIFFQIIINSTLQDGKLKIPNKFSNEHGNELSDSVTLAVPVGGCWDVAVKRDGDNTMWLHGGLLKFIEDNSIEIEYFLTFKYKGDSKFVVHIFDLTATEIVYTDKNDSARRNVVYHLDDSETEEYGDDSHTSDSSDDDFDDISNEFSGCSSDFLLHQMSGDPSGSTSKDKHNKGVADKTNKGKTCHLTRSKTQITDVGIHRKGSGSRNATAANKDSGQTNKRGKYPMKYRETTAYDGTNISPRQYCAASRKFHERSGISTEYNSSSCDLLQQMSVDPSEFASQHKHKGIHLKKRGSKASAANKDSGKTNKRPGDNYRSKHRDTRRYDGGDIYPRDYFADARTFQESFQTIMTSSNLKHSNLLIPIKFARMHMPPLTNLVKLLNADNDEWVVSCLRHKSSYVLSSGWQQFVNDNNLMVGDICLFERIRSTEMKLKVKIFRKADGTNTRTYTNTSECAEVRTSEAGNISHRPFFTVTVQFYNLERRLLRVPSRFAVLYLPPSTTYIKLIDAEGIEWPVRLICGERYHFSTGWWCFLQNKNLQVGDVCVFELIQSSGQVKLKVNIYSSEEAAAQHNNEGYQ</sequence>
<dbReference type="GO" id="GO:0003677">
    <property type="term" value="F:DNA binding"/>
    <property type="evidence" value="ECO:0007669"/>
    <property type="project" value="UniProtKB-KW"/>
</dbReference>
<evidence type="ECO:0000256" key="3">
    <source>
        <dbReference type="ARBA" id="ARBA00023125"/>
    </source>
</evidence>
<evidence type="ECO:0000256" key="2">
    <source>
        <dbReference type="ARBA" id="ARBA00023015"/>
    </source>
</evidence>
<evidence type="ECO:0000259" key="7">
    <source>
        <dbReference type="PROSITE" id="PS50863"/>
    </source>
</evidence>
<keyword evidence="5" id="KW-0539">Nucleus</keyword>
<organism evidence="8 9">
    <name type="scientific">Lithospermum erythrorhizon</name>
    <name type="common">Purple gromwell</name>
    <name type="synonym">Lithospermum officinale var. erythrorhizon</name>
    <dbReference type="NCBI Taxonomy" id="34254"/>
    <lineage>
        <taxon>Eukaryota</taxon>
        <taxon>Viridiplantae</taxon>
        <taxon>Streptophyta</taxon>
        <taxon>Embryophyta</taxon>
        <taxon>Tracheophyta</taxon>
        <taxon>Spermatophyta</taxon>
        <taxon>Magnoliopsida</taxon>
        <taxon>eudicotyledons</taxon>
        <taxon>Gunneridae</taxon>
        <taxon>Pentapetalae</taxon>
        <taxon>asterids</taxon>
        <taxon>lamiids</taxon>
        <taxon>Boraginales</taxon>
        <taxon>Boraginaceae</taxon>
        <taxon>Boraginoideae</taxon>
        <taxon>Lithospermeae</taxon>
        <taxon>Lithospermum</taxon>
    </lineage>
</organism>
<dbReference type="CDD" id="cd10017">
    <property type="entry name" value="B3_DNA"/>
    <property type="match status" value="3"/>
</dbReference>
<feature type="region of interest" description="Disordered" evidence="6">
    <location>
        <begin position="283"/>
        <end position="329"/>
    </location>
</feature>
<feature type="domain" description="TF-B3" evidence="7">
    <location>
        <begin position="476"/>
        <end position="571"/>
    </location>
</feature>
<dbReference type="GO" id="GO:0005634">
    <property type="term" value="C:nucleus"/>
    <property type="evidence" value="ECO:0007669"/>
    <property type="project" value="UniProtKB-SubCell"/>
</dbReference>
<dbReference type="SMART" id="SM01019">
    <property type="entry name" value="B3"/>
    <property type="match status" value="3"/>
</dbReference>
<feature type="compositionally biased region" description="Basic and acidic residues" evidence="6">
    <location>
        <begin position="309"/>
        <end position="322"/>
    </location>
</feature>
<dbReference type="InterPro" id="IPR015300">
    <property type="entry name" value="DNA-bd_pseudobarrel_sf"/>
</dbReference>
<keyword evidence="4" id="KW-0804">Transcription</keyword>